<reference evidence="2 3" key="2">
    <citation type="journal article" date="1996" name="DNA Res.">
        <title>Sequence analysis of the genome of the unicellular cyanobacterium Synechocystis sp. strain PCC6803. II. Sequence determination of the entire genome and assignment of potential protein-coding regions.</title>
        <authorList>
            <person name="Kaneko T."/>
            <person name="Sato S."/>
            <person name="Kotani H."/>
            <person name="Tanaka A."/>
            <person name="Asamizu E."/>
            <person name="Nakamura Y."/>
            <person name="Miyajima N."/>
            <person name="Hirosawa M."/>
            <person name="Sugiura M."/>
            <person name="Sasamoto S."/>
            <person name="Kimura T."/>
            <person name="Hosouchi T."/>
            <person name="Matsuno A."/>
            <person name="Muraki A."/>
            <person name="Nakazaki N."/>
            <person name="Naruo K."/>
            <person name="Okumura S."/>
            <person name="Shimpo S."/>
            <person name="Takeuchi C."/>
            <person name="Wada T."/>
            <person name="Watanabe A."/>
            <person name="Yamada M."/>
            <person name="Yasuda M."/>
            <person name="Tabata S."/>
        </authorList>
    </citation>
    <scope>NUCLEOTIDE SEQUENCE [LARGE SCALE GENOMIC DNA]</scope>
    <source>
        <strain evidence="3">ATCC 27184 / PCC 6803 / Kazusa</strain>
    </source>
</reference>
<reference evidence="2 3" key="1">
    <citation type="journal article" date="1995" name="DNA Res.">
        <title>Sequence analysis of the genome of the unicellular cyanobacterium Synechocystis sp. strain PCC6803. I. Sequence features in the 1 Mb region from map positions 64% to 92% of the genome.</title>
        <authorList>
            <person name="Kaneko T."/>
            <person name="Tanaka A."/>
            <person name="Sato S."/>
            <person name="Kotani H."/>
            <person name="Sazuka T."/>
            <person name="Miyajima N."/>
            <person name="Sugiura M."/>
            <person name="Tabata S."/>
        </authorList>
    </citation>
    <scope>NUCLEOTIDE SEQUENCE [LARGE SCALE GENOMIC DNA]</scope>
    <source>
        <strain evidence="3">ATCC 27184 / PCC 6803 / Kazusa</strain>
    </source>
</reference>
<protein>
    <submittedName>
        <fullName evidence="2">Slr0699 protein</fullName>
    </submittedName>
</protein>
<gene>
    <name evidence="2" type="ordered locus">slr0699</name>
</gene>
<feature type="signal peptide" evidence="1">
    <location>
        <begin position="1"/>
        <end position="25"/>
    </location>
</feature>
<organism evidence="2 3">
    <name type="scientific">Synechocystis sp. (strain ATCC 27184 / PCC 6803 / Kazusa)</name>
    <dbReference type="NCBI Taxonomy" id="1111708"/>
    <lineage>
        <taxon>Bacteria</taxon>
        <taxon>Bacillati</taxon>
        <taxon>Cyanobacteriota</taxon>
        <taxon>Cyanophyceae</taxon>
        <taxon>Synechococcales</taxon>
        <taxon>Merismopediaceae</taxon>
        <taxon>Synechocystis</taxon>
    </lineage>
</organism>
<dbReference type="InParanoid" id="Q55961"/>
<dbReference type="Proteomes" id="UP000001425">
    <property type="component" value="Chromosome"/>
</dbReference>
<dbReference type="EnsemblBacteria" id="BAA10731">
    <property type="protein sequence ID" value="BAA10731"/>
    <property type="gene ID" value="BAA10731"/>
</dbReference>
<dbReference type="EMBL" id="BA000022">
    <property type="protein sequence ID" value="BAA10731.1"/>
    <property type="molecule type" value="Genomic_DNA"/>
</dbReference>
<keyword evidence="3" id="KW-1185">Reference proteome</keyword>
<dbReference type="STRING" id="1148.gene:10500235"/>
<evidence type="ECO:0000256" key="1">
    <source>
        <dbReference type="SAM" id="SignalP"/>
    </source>
</evidence>
<evidence type="ECO:0000313" key="3">
    <source>
        <dbReference type="Proteomes" id="UP000001425"/>
    </source>
</evidence>
<proteinExistence type="predicted"/>
<evidence type="ECO:0000313" key="2">
    <source>
        <dbReference type="EMBL" id="BAA10731.1"/>
    </source>
</evidence>
<sequence length="140" mass="16261">MFKNGYLLMGIFSATFFWLSATISAETDFNSFWQQFKTAVVNSDKSTVARLTKFPLSMPFGIESIKTETEFLQGYDDILNMEADVKRCFQTTKPKQEGKGYAIYCTFKQLPESSENRPIKYYFERTKTGWKFEGIDNINE</sequence>
<dbReference type="AlphaFoldDB" id="Q55961"/>
<feature type="chain" id="PRO_5004249750" evidence="1">
    <location>
        <begin position="26"/>
        <end position="140"/>
    </location>
</feature>
<accession>Q55961</accession>
<keyword evidence="1" id="KW-0732">Signal</keyword>
<dbReference type="KEGG" id="syn:slr0699"/>
<dbReference type="PIR" id="S77039">
    <property type="entry name" value="S77039"/>
</dbReference>
<name>Q55961_SYNY3</name>
<dbReference type="PaxDb" id="1148-1006581"/>